<keyword evidence="1" id="KW-0687">Ribonucleoprotein</keyword>
<dbReference type="GO" id="GO:0015935">
    <property type="term" value="C:small ribosomal subunit"/>
    <property type="evidence" value="ECO:0007669"/>
    <property type="project" value="TreeGrafter"/>
</dbReference>
<dbReference type="EMBL" id="CP039351">
    <property type="protein sequence ID" value="QCD99319.1"/>
    <property type="molecule type" value="Genomic_DNA"/>
</dbReference>
<protein>
    <submittedName>
        <fullName evidence="1">Small subunit ribosomal protein S13</fullName>
    </submittedName>
</protein>
<keyword evidence="2" id="KW-1185">Reference proteome</keyword>
<dbReference type="GO" id="GO:0005739">
    <property type="term" value="C:mitochondrion"/>
    <property type="evidence" value="ECO:0007669"/>
    <property type="project" value="TreeGrafter"/>
</dbReference>
<dbReference type="InterPro" id="IPR010979">
    <property type="entry name" value="Ribosomal_uS13-like_H2TH"/>
</dbReference>
<organism evidence="1 2">
    <name type="scientific">Vigna unguiculata</name>
    <name type="common">Cowpea</name>
    <dbReference type="NCBI Taxonomy" id="3917"/>
    <lineage>
        <taxon>Eukaryota</taxon>
        <taxon>Viridiplantae</taxon>
        <taxon>Streptophyta</taxon>
        <taxon>Embryophyta</taxon>
        <taxon>Tracheophyta</taxon>
        <taxon>Spermatophyta</taxon>
        <taxon>Magnoliopsida</taxon>
        <taxon>eudicotyledons</taxon>
        <taxon>Gunneridae</taxon>
        <taxon>Pentapetalae</taxon>
        <taxon>rosids</taxon>
        <taxon>fabids</taxon>
        <taxon>Fabales</taxon>
        <taxon>Fabaceae</taxon>
        <taxon>Papilionoideae</taxon>
        <taxon>50 kb inversion clade</taxon>
        <taxon>NPAAA clade</taxon>
        <taxon>indigoferoid/millettioid clade</taxon>
        <taxon>Phaseoleae</taxon>
        <taxon>Vigna</taxon>
    </lineage>
</organism>
<dbReference type="PROSITE" id="PS50159">
    <property type="entry name" value="RIBOSOMAL_S13_2"/>
    <property type="match status" value="1"/>
</dbReference>
<dbReference type="PANTHER" id="PTHR10871">
    <property type="entry name" value="30S RIBOSOMAL PROTEIN S13/40S RIBOSOMAL PROTEIN S18"/>
    <property type="match status" value="1"/>
</dbReference>
<reference evidence="1 2" key="1">
    <citation type="submission" date="2019-04" db="EMBL/GenBank/DDBJ databases">
        <title>An improved genome assembly and genetic linkage map for asparagus bean, Vigna unguiculata ssp. sesquipedialis.</title>
        <authorList>
            <person name="Xia Q."/>
            <person name="Zhang R."/>
            <person name="Dong Y."/>
        </authorList>
    </citation>
    <scope>NUCLEOTIDE SEQUENCE [LARGE SCALE GENOMIC DNA]</scope>
    <source>
        <tissue evidence="1">Leaf</tissue>
    </source>
</reference>
<evidence type="ECO:0000313" key="1">
    <source>
        <dbReference type="EMBL" id="QCD99319.1"/>
    </source>
</evidence>
<proteinExistence type="predicted"/>
<name>A0A4D6MD44_VIGUN</name>
<keyword evidence="1" id="KW-0689">Ribosomal protein</keyword>
<dbReference type="SUPFAM" id="SSF46946">
    <property type="entry name" value="S13-like H2TH domain"/>
    <property type="match status" value="1"/>
</dbReference>
<sequence>MNDDHMGFMFGIVKHELEVCVQVQGLSIKCARVGGVEIPNNKRIEYSLQYIHGGFMFGIVKHELEVCVQVQGLSIKCARVGGVEIPNNKRIEYSLQYIHGVGRSKARQIMCWKTGL</sequence>
<dbReference type="PANTHER" id="PTHR10871:SF1">
    <property type="entry name" value="SMALL RIBOSOMAL SUBUNIT PROTEIN US13M"/>
    <property type="match status" value="1"/>
</dbReference>
<gene>
    <name evidence="1" type="ORF">DEO72_LG7g600</name>
</gene>
<evidence type="ECO:0000313" key="2">
    <source>
        <dbReference type="Proteomes" id="UP000501690"/>
    </source>
</evidence>
<dbReference type="Proteomes" id="UP000501690">
    <property type="component" value="Linkage Group LG7"/>
</dbReference>
<accession>A0A4D6MD44</accession>
<dbReference type="Gene3D" id="1.10.8.50">
    <property type="match status" value="2"/>
</dbReference>
<dbReference type="AlphaFoldDB" id="A0A4D6MD44"/>
<dbReference type="GO" id="GO:0003676">
    <property type="term" value="F:nucleic acid binding"/>
    <property type="evidence" value="ECO:0007669"/>
    <property type="project" value="InterPro"/>
</dbReference>